<keyword evidence="3" id="KW-1185">Reference proteome</keyword>
<evidence type="ECO:0000259" key="1">
    <source>
        <dbReference type="Pfam" id="PF14977"/>
    </source>
</evidence>
<dbReference type="OrthoDB" id="527209at2759"/>
<evidence type="ECO:0000313" key="2">
    <source>
        <dbReference type="EMBL" id="KAG8445291.1"/>
    </source>
</evidence>
<dbReference type="InterPro" id="IPR029281">
    <property type="entry name" value="FAM194_C"/>
</dbReference>
<dbReference type="PANTHER" id="PTHR23093:SF21">
    <property type="entry name" value="GLUTAMATE-RICH PROTEIN 6"/>
    <property type="match status" value="1"/>
</dbReference>
<feature type="domain" description="FAM194 C-terminal" evidence="1">
    <location>
        <begin position="100"/>
        <end position="305"/>
    </location>
</feature>
<dbReference type="EMBL" id="JAACNH010000004">
    <property type="protein sequence ID" value="KAG8445291.1"/>
    <property type="molecule type" value="Genomic_DNA"/>
</dbReference>
<proteinExistence type="predicted"/>
<sequence>MCFCYQKTEDLSELSILCEMEFSSPYQMFFEEHLKTLPSVGPPTILAYKRECVQSRLLAMTQKQSEKEMLRERRMAKQHAPIIIEPTTFSECEYLSLPTEFVEKYYRTGQRFLAKFPDGTAQILYPSGNLAIAAIKTKGKEFIFIVQEDKDTNPDILAVFGPNGYATCYYPNGNIWLYLCPLGGQYLDHTGGRVKRWRWTNSTTTEPYVHFKPIFISLNQQVGVRILSQEQIFVSYLCMGQQAKVKVGRKIQILRQAEELEMEIQMKPEVPMEVLILLANKIKILNLLNKLEVCVNFPLTKQCNKIKPPSFLIAQTQKLISLCSACSVSKQVESMIKDILLSSHMELSDRIFTDTSN</sequence>
<evidence type="ECO:0000313" key="3">
    <source>
        <dbReference type="Proteomes" id="UP000812440"/>
    </source>
</evidence>
<dbReference type="Pfam" id="PF14977">
    <property type="entry name" value="FAM194"/>
    <property type="match status" value="1"/>
</dbReference>
<name>A0A8T2JRV7_9PIPI</name>
<organism evidence="2 3">
    <name type="scientific">Hymenochirus boettgeri</name>
    <name type="common">Congo dwarf clawed frog</name>
    <dbReference type="NCBI Taxonomy" id="247094"/>
    <lineage>
        <taxon>Eukaryota</taxon>
        <taxon>Metazoa</taxon>
        <taxon>Chordata</taxon>
        <taxon>Craniata</taxon>
        <taxon>Vertebrata</taxon>
        <taxon>Euteleostomi</taxon>
        <taxon>Amphibia</taxon>
        <taxon>Batrachia</taxon>
        <taxon>Anura</taxon>
        <taxon>Pipoidea</taxon>
        <taxon>Pipidae</taxon>
        <taxon>Pipinae</taxon>
        <taxon>Hymenochirus</taxon>
    </lineage>
</organism>
<dbReference type="AlphaFoldDB" id="A0A8T2JRV7"/>
<dbReference type="Proteomes" id="UP000812440">
    <property type="component" value="Chromosome 5"/>
</dbReference>
<accession>A0A8T2JRV7</accession>
<dbReference type="PANTHER" id="PTHR23093">
    <property type="entry name" value="SIMILAR TO CHROMOSOME 3 OPEN READING FRAME 20"/>
    <property type="match status" value="1"/>
</dbReference>
<comment type="caution">
    <text evidence="2">The sequence shown here is derived from an EMBL/GenBank/DDBJ whole genome shotgun (WGS) entry which is preliminary data.</text>
</comment>
<reference evidence="2" key="1">
    <citation type="thesis" date="2020" institute="ProQuest LLC" country="789 East Eisenhower Parkway, Ann Arbor, MI, USA">
        <title>Comparative Genomics and Chromosome Evolution.</title>
        <authorList>
            <person name="Mudd A.B."/>
        </authorList>
    </citation>
    <scope>NUCLEOTIDE SEQUENCE</scope>
    <source>
        <strain evidence="2">Female2</strain>
        <tissue evidence="2">Blood</tissue>
    </source>
</reference>
<protein>
    <recommendedName>
        <fullName evidence="1">FAM194 C-terminal domain-containing protein</fullName>
    </recommendedName>
</protein>
<gene>
    <name evidence="2" type="ORF">GDO86_010178</name>
</gene>